<name>A0ABQ7J821_9APIC</name>
<comment type="caution">
    <text evidence="9">The sequence shown here is derived from an EMBL/GenBank/DDBJ whole genome shotgun (WGS) entry which is preliminary data.</text>
</comment>
<evidence type="ECO:0000259" key="8">
    <source>
        <dbReference type="Pfam" id="PF08790"/>
    </source>
</evidence>
<keyword evidence="2" id="KW-0479">Metal-binding</keyword>
<keyword evidence="3" id="KW-0677">Repeat</keyword>
<accession>A0ABQ7J821</accession>
<sequence>MVSFTCDICQDVLKKRAIESHCLHGQCRNAWNFTCIDCNCVFEGYAYVEHTSCISEEDKYKGPYSRSKRAKSEKSSATSVSILKDSVVDKNTQCAKMEINNKEMQDAYIANSGTGDNSWDDCWLNLIDEALRAQGNHSLRYSKLSRVVVSAYLSSNPSCKISKEILLNRCLACIPDDYLSITDSFVRLPLHQKTYASNS</sequence>
<organism evidence="9 10">
    <name type="scientific">Cardiosporidium cionae</name>
    <dbReference type="NCBI Taxonomy" id="476202"/>
    <lineage>
        <taxon>Eukaryota</taxon>
        <taxon>Sar</taxon>
        <taxon>Alveolata</taxon>
        <taxon>Apicomplexa</taxon>
        <taxon>Aconoidasida</taxon>
        <taxon>Nephromycida</taxon>
        <taxon>Cardiosporidium</taxon>
    </lineage>
</organism>
<evidence type="ECO:0000256" key="2">
    <source>
        <dbReference type="ARBA" id="ARBA00022723"/>
    </source>
</evidence>
<dbReference type="PANTHER" id="PTHR13100">
    <property type="entry name" value="CELL GROWTH-REGULATING NUCLEOLAR PROTEIN LYAR"/>
    <property type="match status" value="1"/>
</dbReference>
<feature type="domain" description="Zinc finger C2H2 LYAR-type" evidence="8">
    <location>
        <begin position="33"/>
        <end position="60"/>
    </location>
</feature>
<evidence type="ECO:0000256" key="3">
    <source>
        <dbReference type="ARBA" id="ARBA00022737"/>
    </source>
</evidence>
<keyword evidence="10" id="KW-1185">Reference proteome</keyword>
<comment type="subcellular location">
    <subcellularLocation>
        <location evidence="1">Nucleus</location>
    </subcellularLocation>
</comment>
<evidence type="ECO:0000313" key="10">
    <source>
        <dbReference type="Proteomes" id="UP000823046"/>
    </source>
</evidence>
<dbReference type="Proteomes" id="UP000823046">
    <property type="component" value="Unassembled WGS sequence"/>
</dbReference>
<evidence type="ECO:0000256" key="7">
    <source>
        <dbReference type="PROSITE-ProRule" id="PRU01145"/>
    </source>
</evidence>
<dbReference type="Gene3D" id="3.30.1490.490">
    <property type="match status" value="1"/>
</dbReference>
<dbReference type="InterPro" id="IPR039999">
    <property type="entry name" value="LYAR"/>
</dbReference>
<protein>
    <submittedName>
        <fullName evidence="9">LYAR-type C2HC zinc finger protein</fullName>
    </submittedName>
</protein>
<dbReference type="PROSITE" id="PS51804">
    <property type="entry name" value="ZF_C2HC_LYAR"/>
    <property type="match status" value="2"/>
</dbReference>
<dbReference type="InterPro" id="IPR036236">
    <property type="entry name" value="Znf_C2H2_sf"/>
</dbReference>
<evidence type="ECO:0000256" key="5">
    <source>
        <dbReference type="ARBA" id="ARBA00022833"/>
    </source>
</evidence>
<dbReference type="Pfam" id="PF08790">
    <property type="entry name" value="zf-LYAR"/>
    <property type="match status" value="1"/>
</dbReference>
<proteinExistence type="predicted"/>
<evidence type="ECO:0000256" key="1">
    <source>
        <dbReference type="ARBA" id="ARBA00004123"/>
    </source>
</evidence>
<dbReference type="EMBL" id="JADAQX010000584">
    <property type="protein sequence ID" value="KAF8819835.1"/>
    <property type="molecule type" value="Genomic_DNA"/>
</dbReference>
<dbReference type="SUPFAM" id="SSF57667">
    <property type="entry name" value="beta-beta-alpha zinc fingers"/>
    <property type="match status" value="1"/>
</dbReference>
<gene>
    <name evidence="9" type="ORF">IE077_003910</name>
</gene>
<dbReference type="InterPro" id="IPR014898">
    <property type="entry name" value="Znf_C2H2_LYAR"/>
</dbReference>
<keyword evidence="5" id="KW-0862">Zinc</keyword>
<evidence type="ECO:0000313" key="9">
    <source>
        <dbReference type="EMBL" id="KAF8819835.1"/>
    </source>
</evidence>
<evidence type="ECO:0000256" key="4">
    <source>
        <dbReference type="ARBA" id="ARBA00022771"/>
    </source>
</evidence>
<keyword evidence="4 7" id="KW-0863">Zinc-finger</keyword>
<reference evidence="9 10" key="1">
    <citation type="journal article" date="2020" name="bioRxiv">
        <title>Metabolic contributions of an alphaproteobacterial endosymbiont in the apicomplexan Cardiosporidium cionae.</title>
        <authorList>
            <person name="Hunter E.S."/>
            <person name="Paight C.J."/>
            <person name="Lane C.E."/>
        </authorList>
    </citation>
    <scope>NUCLEOTIDE SEQUENCE [LARGE SCALE GENOMIC DNA]</scope>
    <source>
        <strain evidence="9">ESH_2018</strain>
    </source>
</reference>
<evidence type="ECO:0000256" key="6">
    <source>
        <dbReference type="ARBA" id="ARBA00023242"/>
    </source>
</evidence>
<dbReference type="PANTHER" id="PTHR13100:SF10">
    <property type="entry name" value="CELL GROWTH-REGULATING NUCLEOLAR PROTEIN"/>
    <property type="match status" value="1"/>
</dbReference>
<keyword evidence="6" id="KW-0539">Nucleus</keyword>